<proteinExistence type="predicted"/>
<sequence>MASQVHPGRAPIQTTNRFACLSIQASSSPSKRKTPLDVAFFPRDDESTQGDDEDSGDDRLIAQTLQSALSPPTKDLIIDAVNKAAVLQKNILDLHRLLLDLRFRYAALSQSTYKCEWPGSWPLELLQPYAVYKKDDSIWRDLKKQLKTHRSTYGTVRPGSPGFTERRDILVELRDAAVRTSQGRLQFLDKYMCAFARYEQVGTHIHEGSRALQSAERAMTELALMLNLPSIP</sequence>
<evidence type="ECO:0000256" key="1">
    <source>
        <dbReference type="SAM" id="MobiDB-lite"/>
    </source>
</evidence>
<organism evidence="2 3">
    <name type="scientific">Hypocrea jecorina (strain ATCC 56765 / BCRC 32924 / NRRL 11460 / Rut C-30)</name>
    <name type="common">Trichoderma reesei</name>
    <dbReference type="NCBI Taxonomy" id="1344414"/>
    <lineage>
        <taxon>Eukaryota</taxon>
        <taxon>Fungi</taxon>
        <taxon>Dikarya</taxon>
        <taxon>Ascomycota</taxon>
        <taxon>Pezizomycotina</taxon>
        <taxon>Sordariomycetes</taxon>
        <taxon>Hypocreomycetidae</taxon>
        <taxon>Hypocreales</taxon>
        <taxon>Hypocreaceae</taxon>
        <taxon>Trichoderma</taxon>
    </lineage>
</organism>
<feature type="region of interest" description="Disordered" evidence="1">
    <location>
        <begin position="26"/>
        <end position="57"/>
    </location>
</feature>
<dbReference type="KEGG" id="trr:M419DRAFT_73453"/>
<reference evidence="3" key="1">
    <citation type="journal article" date="2013" name="Ind. Biotechnol.">
        <title>Comparative genomics analysis of Trichoderma reesei strains.</title>
        <authorList>
            <person name="Koike H."/>
            <person name="Aerts A."/>
            <person name="LaButti K."/>
            <person name="Grigoriev I.V."/>
            <person name="Baker S.E."/>
        </authorList>
    </citation>
    <scope>NUCLEOTIDE SEQUENCE [LARGE SCALE GENOMIC DNA]</scope>
    <source>
        <strain evidence="3">ATCC 56765 / BCRC 32924 / NRRL 11460 / Rut C-30</strain>
    </source>
</reference>
<dbReference type="EMBL" id="KI911141">
    <property type="protein sequence ID" value="ETS04734.1"/>
    <property type="molecule type" value="Genomic_DNA"/>
</dbReference>
<protein>
    <submittedName>
        <fullName evidence="2">Uncharacterized protein</fullName>
    </submittedName>
</protein>
<evidence type="ECO:0000313" key="2">
    <source>
        <dbReference type="EMBL" id="ETS04734.1"/>
    </source>
</evidence>
<feature type="compositionally biased region" description="Acidic residues" evidence="1">
    <location>
        <begin position="47"/>
        <end position="56"/>
    </location>
</feature>
<dbReference type="HOGENOM" id="CLU_1195016_0_0_1"/>
<evidence type="ECO:0000313" key="3">
    <source>
        <dbReference type="Proteomes" id="UP000024376"/>
    </source>
</evidence>
<name>A0A024SGS8_HYPJR</name>
<gene>
    <name evidence="2" type="ORF">M419DRAFT_73453</name>
</gene>
<dbReference type="AlphaFoldDB" id="A0A024SGS8"/>
<accession>A0A024SGS8</accession>
<dbReference type="OrthoDB" id="4899936at2759"/>
<dbReference type="Proteomes" id="UP000024376">
    <property type="component" value="Unassembled WGS sequence"/>
</dbReference>